<reference evidence="1" key="1">
    <citation type="submission" date="2021-06" db="EMBL/GenBank/DDBJ databases">
        <authorList>
            <person name="Kallberg Y."/>
            <person name="Tangrot J."/>
            <person name="Rosling A."/>
        </authorList>
    </citation>
    <scope>NUCLEOTIDE SEQUENCE</scope>
    <source>
        <strain evidence="1">FL966</strain>
    </source>
</reference>
<name>A0A9N8Z7I8_9GLOM</name>
<sequence>MDEQKRLRNQILPLIEKKYNSWMKDSLSGYVNVNQTDVDEAQKMWSDFLIQKNIKSIEDNAMISAWLSEKL</sequence>
<keyword evidence="2" id="KW-1185">Reference proteome</keyword>
<accession>A0A9N8Z7I8</accession>
<organism evidence="1 2">
    <name type="scientific">Cetraspora pellucida</name>
    <dbReference type="NCBI Taxonomy" id="1433469"/>
    <lineage>
        <taxon>Eukaryota</taxon>
        <taxon>Fungi</taxon>
        <taxon>Fungi incertae sedis</taxon>
        <taxon>Mucoromycota</taxon>
        <taxon>Glomeromycotina</taxon>
        <taxon>Glomeromycetes</taxon>
        <taxon>Diversisporales</taxon>
        <taxon>Gigasporaceae</taxon>
        <taxon>Cetraspora</taxon>
    </lineage>
</organism>
<protein>
    <submittedName>
        <fullName evidence="1">16945_t:CDS:1</fullName>
    </submittedName>
</protein>
<proteinExistence type="predicted"/>
<dbReference type="EMBL" id="CAJVQA010000518">
    <property type="protein sequence ID" value="CAG8478760.1"/>
    <property type="molecule type" value="Genomic_DNA"/>
</dbReference>
<gene>
    <name evidence="1" type="ORF">CPELLU_LOCUS1418</name>
</gene>
<comment type="caution">
    <text evidence="1">The sequence shown here is derived from an EMBL/GenBank/DDBJ whole genome shotgun (WGS) entry which is preliminary data.</text>
</comment>
<evidence type="ECO:0000313" key="1">
    <source>
        <dbReference type="EMBL" id="CAG8478760.1"/>
    </source>
</evidence>
<dbReference type="AlphaFoldDB" id="A0A9N8Z7I8"/>
<evidence type="ECO:0000313" key="2">
    <source>
        <dbReference type="Proteomes" id="UP000789759"/>
    </source>
</evidence>
<dbReference type="Proteomes" id="UP000789759">
    <property type="component" value="Unassembled WGS sequence"/>
</dbReference>